<feature type="region of interest" description="Disordered" evidence="1">
    <location>
        <begin position="37"/>
        <end position="69"/>
    </location>
</feature>
<evidence type="ECO:0000313" key="2">
    <source>
        <dbReference type="EMBL" id="PON80697.1"/>
    </source>
</evidence>
<dbReference type="EMBL" id="JXTB01000001">
    <property type="protein sequence ID" value="PON80697.1"/>
    <property type="molecule type" value="Genomic_DNA"/>
</dbReference>
<evidence type="ECO:0000313" key="3">
    <source>
        <dbReference type="Proteomes" id="UP000237105"/>
    </source>
</evidence>
<accession>A0A2P5E568</accession>
<protein>
    <submittedName>
        <fullName evidence="2">Uncharacterized protein</fullName>
    </submittedName>
</protein>
<reference evidence="3" key="1">
    <citation type="submission" date="2016-06" db="EMBL/GenBank/DDBJ databases">
        <title>Parallel loss of symbiosis genes in relatives of nitrogen-fixing non-legume Parasponia.</title>
        <authorList>
            <person name="Van Velzen R."/>
            <person name="Holmer R."/>
            <person name="Bu F."/>
            <person name="Rutten L."/>
            <person name="Van Zeijl A."/>
            <person name="Liu W."/>
            <person name="Santuari L."/>
            <person name="Cao Q."/>
            <person name="Sharma T."/>
            <person name="Shen D."/>
            <person name="Roswanjaya Y."/>
            <person name="Wardhani T."/>
            <person name="Kalhor M.S."/>
            <person name="Jansen J."/>
            <person name="Van den Hoogen J."/>
            <person name="Gungor B."/>
            <person name="Hartog M."/>
            <person name="Hontelez J."/>
            <person name="Verver J."/>
            <person name="Yang W.-C."/>
            <person name="Schijlen E."/>
            <person name="Repin R."/>
            <person name="Schilthuizen M."/>
            <person name="Schranz E."/>
            <person name="Heidstra R."/>
            <person name="Miyata K."/>
            <person name="Fedorova E."/>
            <person name="Kohlen W."/>
            <person name="Bisseling T."/>
            <person name="Smit S."/>
            <person name="Geurts R."/>
        </authorList>
    </citation>
    <scope>NUCLEOTIDE SEQUENCE [LARGE SCALE GENOMIC DNA]</scope>
    <source>
        <strain evidence="3">cv. WU1-14</strain>
    </source>
</reference>
<comment type="caution">
    <text evidence="2">The sequence shown here is derived from an EMBL/GenBank/DDBJ whole genome shotgun (WGS) entry which is preliminary data.</text>
</comment>
<sequence>MARESVRRGMSCAIKCLPADLIKNHTMGITSRNKILADSSRKHTKRNELRNKMLASRPHQKSYDGNHIV</sequence>
<evidence type="ECO:0000256" key="1">
    <source>
        <dbReference type="SAM" id="MobiDB-lite"/>
    </source>
</evidence>
<dbReference type="AlphaFoldDB" id="A0A2P5E568"/>
<proteinExistence type="predicted"/>
<dbReference type="Proteomes" id="UP000237105">
    <property type="component" value="Unassembled WGS sequence"/>
</dbReference>
<organism evidence="2 3">
    <name type="scientific">Parasponia andersonii</name>
    <name type="common">Sponia andersonii</name>
    <dbReference type="NCBI Taxonomy" id="3476"/>
    <lineage>
        <taxon>Eukaryota</taxon>
        <taxon>Viridiplantae</taxon>
        <taxon>Streptophyta</taxon>
        <taxon>Embryophyta</taxon>
        <taxon>Tracheophyta</taxon>
        <taxon>Spermatophyta</taxon>
        <taxon>Magnoliopsida</taxon>
        <taxon>eudicotyledons</taxon>
        <taxon>Gunneridae</taxon>
        <taxon>Pentapetalae</taxon>
        <taxon>rosids</taxon>
        <taxon>fabids</taxon>
        <taxon>Rosales</taxon>
        <taxon>Cannabaceae</taxon>
        <taxon>Parasponia</taxon>
    </lineage>
</organism>
<keyword evidence="3" id="KW-1185">Reference proteome</keyword>
<name>A0A2P5E568_PARAD</name>
<gene>
    <name evidence="2" type="ORF">PanWU01x14_002530</name>
</gene>